<feature type="transmembrane region" description="Helical" evidence="1">
    <location>
        <begin position="244"/>
        <end position="263"/>
    </location>
</feature>
<sequence>MRNVRRDERGAKRLKVYVMFGLKAFINQLSYRSEVWLRLFGNFVAILIQSEIWKSVLGNGQADGIAADQMVTYSIINTLLFSLLLHGVSGKVDESLKSGSIASELVKPLTYPFFLLSNGLGNALYQFVFTVIPSVLLAWFCFGIVPPSSGFHASAFILALGMAVAISFLLGYLISLIAFWLLNHFALNWMMGGLMTIFSGSFLPLWYFPDSLKAIAGMLPFQYLGYFPAAVYLGTIPAAEVPLVFAKGLLWIALLLVIVNRLWRKAIRRLIVQGG</sequence>
<accession>A0ABW5R2M0</accession>
<reference evidence="3" key="1">
    <citation type="journal article" date="2019" name="Int. J. Syst. Evol. Microbiol.">
        <title>The Global Catalogue of Microorganisms (GCM) 10K type strain sequencing project: providing services to taxonomists for standard genome sequencing and annotation.</title>
        <authorList>
            <consortium name="The Broad Institute Genomics Platform"/>
            <consortium name="The Broad Institute Genome Sequencing Center for Infectious Disease"/>
            <person name="Wu L."/>
            <person name="Ma J."/>
        </authorList>
    </citation>
    <scope>NUCLEOTIDE SEQUENCE [LARGE SCALE GENOMIC DNA]</scope>
    <source>
        <strain evidence="3">TISTR 1827</strain>
    </source>
</reference>
<organism evidence="2 3">
    <name type="scientific">Paenibacillus thailandensis</name>
    <dbReference type="NCBI Taxonomy" id="393250"/>
    <lineage>
        <taxon>Bacteria</taxon>
        <taxon>Bacillati</taxon>
        <taxon>Bacillota</taxon>
        <taxon>Bacilli</taxon>
        <taxon>Bacillales</taxon>
        <taxon>Paenibacillaceae</taxon>
        <taxon>Paenibacillus</taxon>
    </lineage>
</organism>
<dbReference type="RefSeq" id="WP_379277373.1">
    <property type="nucleotide sequence ID" value="NZ_JBHUGT010000042.1"/>
</dbReference>
<keyword evidence="1" id="KW-0472">Membrane</keyword>
<dbReference type="PANTHER" id="PTHR36832:SF1">
    <property type="entry name" value="SLR1174 PROTEIN"/>
    <property type="match status" value="1"/>
</dbReference>
<evidence type="ECO:0000256" key="1">
    <source>
        <dbReference type="SAM" id="Phobius"/>
    </source>
</evidence>
<dbReference type="Pfam" id="PF06182">
    <property type="entry name" value="ABC2_membrane_6"/>
    <property type="match status" value="1"/>
</dbReference>
<feature type="transmembrane region" description="Helical" evidence="1">
    <location>
        <begin position="123"/>
        <end position="145"/>
    </location>
</feature>
<dbReference type="EMBL" id="JBHUMY010000032">
    <property type="protein sequence ID" value="MFD2662686.1"/>
    <property type="molecule type" value="Genomic_DNA"/>
</dbReference>
<dbReference type="Proteomes" id="UP001597493">
    <property type="component" value="Unassembled WGS sequence"/>
</dbReference>
<feature type="transmembrane region" description="Helical" evidence="1">
    <location>
        <begin position="220"/>
        <end position="238"/>
    </location>
</feature>
<keyword evidence="3" id="KW-1185">Reference proteome</keyword>
<dbReference type="PANTHER" id="PTHR36832">
    <property type="entry name" value="SLR1174 PROTEIN-RELATED"/>
    <property type="match status" value="1"/>
</dbReference>
<dbReference type="InterPro" id="IPR010390">
    <property type="entry name" value="ABC-2_transporter-like"/>
</dbReference>
<keyword evidence="1" id="KW-1133">Transmembrane helix</keyword>
<feature type="transmembrane region" description="Helical" evidence="1">
    <location>
        <begin position="65"/>
        <end position="88"/>
    </location>
</feature>
<evidence type="ECO:0000313" key="2">
    <source>
        <dbReference type="EMBL" id="MFD2662686.1"/>
    </source>
</evidence>
<name>A0ABW5R2M0_9BACL</name>
<evidence type="ECO:0000313" key="3">
    <source>
        <dbReference type="Proteomes" id="UP001597493"/>
    </source>
</evidence>
<feature type="transmembrane region" description="Helical" evidence="1">
    <location>
        <begin position="187"/>
        <end position="208"/>
    </location>
</feature>
<feature type="transmembrane region" description="Helical" evidence="1">
    <location>
        <begin position="157"/>
        <end position="181"/>
    </location>
</feature>
<protein>
    <submittedName>
        <fullName evidence="2">ABC transporter permease</fullName>
    </submittedName>
</protein>
<proteinExistence type="predicted"/>
<keyword evidence="1" id="KW-0812">Transmembrane</keyword>
<comment type="caution">
    <text evidence="2">The sequence shown here is derived from an EMBL/GenBank/DDBJ whole genome shotgun (WGS) entry which is preliminary data.</text>
</comment>
<gene>
    <name evidence="2" type="ORF">ACFSW5_20725</name>
</gene>